<feature type="compositionally biased region" description="Low complexity" evidence="1">
    <location>
        <begin position="231"/>
        <end position="241"/>
    </location>
</feature>
<dbReference type="InParanoid" id="A0A2R5GGZ2"/>
<evidence type="ECO:0000256" key="1">
    <source>
        <dbReference type="SAM" id="MobiDB-lite"/>
    </source>
</evidence>
<feature type="compositionally biased region" description="Polar residues" evidence="1">
    <location>
        <begin position="1"/>
        <end position="10"/>
    </location>
</feature>
<feature type="compositionally biased region" description="Basic and acidic residues" evidence="1">
    <location>
        <begin position="60"/>
        <end position="74"/>
    </location>
</feature>
<feature type="compositionally biased region" description="Low complexity" evidence="1">
    <location>
        <begin position="171"/>
        <end position="180"/>
    </location>
</feature>
<dbReference type="AlphaFoldDB" id="A0A2R5GGZ2"/>
<sequence length="599" mass="67028">MAPIRANSTRVVAGHPYACATPPPQGTYEEDAEGRKMKQQSLSPTLKQAQAQSQTQYTPKTDEMTRKEMEKEKTAAPQPPKFVVGDVVHVESRTWPGINKPGGVGKITRCNMDGSFAISYVLGGSEKRVHPQYMHSSADILFQAQRPVKERDFYADYQQQPARRRPEEDGASVASGDSASTLRTVLSRKGSTSPKRVRIISSNPPAHGTPSPKAYRPTTPTRRQQQHHDAAQSQSQAQARAPKLSTKMAPKAQQKPAPTELTVPSTPPHVQSASSDVRAAYRASTPPPPSMRTKEQHQKQAHATPPRPGAAAPSPDTPTSTTGSVVSQQQEKKEVAVPRRDPPKRKLETSPSRSSSPVLSTANHDLDSKKKKIKVAKKQQEQQQQQVSKVETERPLKQARTTESLKQIRSARHEPPQTVEKVVEQVVRDASRDSLTRDSTVLGPRRVRSTTARGGPASLVAQIQLQNMERMDLARKFEVEHSQTHKVLVDALHQQSSRDNATSKTRLEELCLRVNRFWRPIVPAGTLDPRIRKQLYLHTSNNFRRLRNKMLERQAMEASILRSKQIRELVALGYELTREHIEQYDMCPLVKVEYKYGRD</sequence>
<feature type="compositionally biased region" description="Polar residues" evidence="1">
    <location>
        <begin position="181"/>
        <end position="204"/>
    </location>
</feature>
<protein>
    <submittedName>
        <fullName evidence="2">Uncharacterized protein</fullName>
    </submittedName>
</protein>
<accession>A0A2R5GGZ2</accession>
<dbReference type="EMBL" id="BEYU01000072">
    <property type="protein sequence ID" value="GBG30176.1"/>
    <property type="molecule type" value="Genomic_DNA"/>
</dbReference>
<name>A0A2R5GGZ2_9STRA</name>
<feature type="compositionally biased region" description="Low complexity" evidence="1">
    <location>
        <begin position="350"/>
        <end position="360"/>
    </location>
</feature>
<comment type="caution">
    <text evidence="2">The sequence shown here is derived from an EMBL/GenBank/DDBJ whole genome shotgun (WGS) entry which is preliminary data.</text>
</comment>
<dbReference type="Proteomes" id="UP000241890">
    <property type="component" value="Unassembled WGS sequence"/>
</dbReference>
<proteinExistence type="predicted"/>
<keyword evidence="3" id="KW-1185">Reference proteome</keyword>
<organism evidence="2 3">
    <name type="scientific">Hondaea fermentalgiana</name>
    <dbReference type="NCBI Taxonomy" id="2315210"/>
    <lineage>
        <taxon>Eukaryota</taxon>
        <taxon>Sar</taxon>
        <taxon>Stramenopiles</taxon>
        <taxon>Bigyra</taxon>
        <taxon>Labyrinthulomycetes</taxon>
        <taxon>Thraustochytrida</taxon>
        <taxon>Thraustochytriidae</taxon>
        <taxon>Hondaea</taxon>
    </lineage>
</organism>
<evidence type="ECO:0000313" key="3">
    <source>
        <dbReference type="Proteomes" id="UP000241890"/>
    </source>
</evidence>
<dbReference type="OrthoDB" id="49627at2759"/>
<feature type="region of interest" description="Disordered" evidence="1">
    <location>
        <begin position="1"/>
        <end position="80"/>
    </location>
</feature>
<gene>
    <name evidence="2" type="ORF">FCC1311_063962</name>
</gene>
<feature type="compositionally biased region" description="Polar residues" evidence="1">
    <location>
        <begin position="262"/>
        <end position="275"/>
    </location>
</feature>
<evidence type="ECO:0000313" key="2">
    <source>
        <dbReference type="EMBL" id="GBG30176.1"/>
    </source>
</evidence>
<reference evidence="2 3" key="1">
    <citation type="submission" date="2017-12" db="EMBL/GenBank/DDBJ databases">
        <title>Sequencing, de novo assembly and annotation of complete genome of a new Thraustochytrid species, strain FCC1311.</title>
        <authorList>
            <person name="Sedici K."/>
            <person name="Godart F."/>
            <person name="Aiese Cigliano R."/>
            <person name="Sanseverino W."/>
            <person name="Barakat M."/>
            <person name="Ortet P."/>
            <person name="Marechal E."/>
            <person name="Cagnac O."/>
            <person name="Amato A."/>
        </authorList>
    </citation>
    <scope>NUCLEOTIDE SEQUENCE [LARGE SCALE GENOMIC DNA]</scope>
</reference>
<feature type="compositionally biased region" description="Low complexity" evidence="1">
    <location>
        <begin position="309"/>
        <end position="327"/>
    </location>
</feature>
<feature type="compositionally biased region" description="Polar residues" evidence="1">
    <location>
        <begin position="39"/>
        <end position="59"/>
    </location>
</feature>
<feature type="compositionally biased region" description="Basic and acidic residues" evidence="1">
    <location>
        <begin position="330"/>
        <end position="348"/>
    </location>
</feature>
<feature type="region of interest" description="Disordered" evidence="1">
    <location>
        <begin position="159"/>
        <end position="419"/>
    </location>
</feature>